<feature type="compositionally biased region" description="Basic and acidic residues" evidence="1">
    <location>
        <begin position="109"/>
        <end position="126"/>
    </location>
</feature>
<evidence type="ECO:0000256" key="1">
    <source>
        <dbReference type="SAM" id="MobiDB-lite"/>
    </source>
</evidence>
<accession>A0A383E012</accession>
<organism evidence="2">
    <name type="scientific">marine metagenome</name>
    <dbReference type="NCBI Taxonomy" id="408172"/>
    <lineage>
        <taxon>unclassified sequences</taxon>
        <taxon>metagenomes</taxon>
        <taxon>ecological metagenomes</taxon>
    </lineage>
</organism>
<proteinExistence type="predicted"/>
<reference evidence="2" key="1">
    <citation type="submission" date="2018-05" db="EMBL/GenBank/DDBJ databases">
        <authorList>
            <person name="Lanie J.A."/>
            <person name="Ng W.-L."/>
            <person name="Kazmierczak K.M."/>
            <person name="Andrzejewski T.M."/>
            <person name="Davidsen T.M."/>
            <person name="Wayne K.J."/>
            <person name="Tettelin H."/>
            <person name="Glass J.I."/>
            <person name="Rusch D."/>
            <person name="Podicherti R."/>
            <person name="Tsui H.-C.T."/>
            <person name="Winkler M.E."/>
        </authorList>
    </citation>
    <scope>NUCLEOTIDE SEQUENCE</scope>
</reference>
<name>A0A383E012_9ZZZZ</name>
<feature type="region of interest" description="Disordered" evidence="1">
    <location>
        <begin position="91"/>
        <end position="126"/>
    </location>
</feature>
<evidence type="ECO:0000313" key="2">
    <source>
        <dbReference type="EMBL" id="SVE50152.1"/>
    </source>
</evidence>
<dbReference type="EMBL" id="UINC01221708">
    <property type="protein sequence ID" value="SVE50152.1"/>
    <property type="molecule type" value="Genomic_DNA"/>
</dbReference>
<protein>
    <submittedName>
        <fullName evidence="2">Uncharacterized protein</fullName>
    </submittedName>
</protein>
<feature type="non-terminal residue" evidence="2">
    <location>
        <position position="1"/>
    </location>
</feature>
<gene>
    <name evidence="2" type="ORF">METZ01_LOCUS503006</name>
</gene>
<dbReference type="AlphaFoldDB" id="A0A383E012"/>
<feature type="compositionally biased region" description="Low complexity" evidence="1">
    <location>
        <begin position="7"/>
        <end position="37"/>
    </location>
</feature>
<sequence length="126" mass="12651">VDDVAEVTSAAPSTPSVVAPSAPAAAPTPEASAAPASNSTWQPIEAAAETDGVDISTRISAGLTPADVPGDADEAALMASIDVELSEIDSAADVREGTENGTPPPADPVQRDAIDDLERELSDLDM</sequence>
<feature type="region of interest" description="Disordered" evidence="1">
    <location>
        <begin position="1"/>
        <end position="53"/>
    </location>
</feature>